<name>A0AAN7ZNR9_9PEZI</name>
<dbReference type="AlphaFoldDB" id="A0AAN7ZNR9"/>
<dbReference type="InterPro" id="IPR004370">
    <property type="entry name" value="4-OT-like_dom"/>
</dbReference>
<keyword evidence="1" id="KW-0413">Isomerase</keyword>
<dbReference type="Pfam" id="PF01361">
    <property type="entry name" value="Tautomerase"/>
    <property type="match status" value="1"/>
</dbReference>
<dbReference type="Proteomes" id="UP001310594">
    <property type="component" value="Unassembled WGS sequence"/>
</dbReference>
<comment type="caution">
    <text evidence="3">The sequence shown here is derived from an EMBL/GenBank/DDBJ whole genome shotgun (WGS) entry which is preliminary data.</text>
</comment>
<proteinExistence type="predicted"/>
<evidence type="ECO:0000259" key="2">
    <source>
        <dbReference type="Pfam" id="PF01361"/>
    </source>
</evidence>
<evidence type="ECO:0000313" key="4">
    <source>
        <dbReference type="Proteomes" id="UP001310594"/>
    </source>
</evidence>
<feature type="domain" description="4-oxalocrotonate tautomerase-like" evidence="2">
    <location>
        <begin position="71"/>
        <end position="127"/>
    </location>
</feature>
<protein>
    <recommendedName>
        <fullName evidence="2">4-oxalocrotonate tautomerase-like domain-containing protein</fullName>
    </recommendedName>
</protein>
<evidence type="ECO:0000256" key="1">
    <source>
        <dbReference type="ARBA" id="ARBA00023235"/>
    </source>
</evidence>
<evidence type="ECO:0000313" key="3">
    <source>
        <dbReference type="EMBL" id="KAK5700664.1"/>
    </source>
</evidence>
<dbReference type="EMBL" id="JAVRQU010000007">
    <property type="protein sequence ID" value="KAK5700664.1"/>
    <property type="molecule type" value="Genomic_DNA"/>
</dbReference>
<dbReference type="InterPro" id="IPR014347">
    <property type="entry name" value="Tautomerase/MIF_sf"/>
</dbReference>
<accession>A0AAN7ZNR9</accession>
<sequence>MPLIHLHYPKGTFTPDALTATATQFTRDGEGLEKIPLSEWAMSTTFIYAHEHAPELVLHGGKPGGNRVVSVEINVIQGGYSATTKTELIKRVTDTIGKYGDLPKEGPRRVYVVIREVAEANWGFDGQNINLEVLRDPASAEGQEPL</sequence>
<gene>
    <name evidence="3" type="ORF">LTR97_005181</name>
</gene>
<organism evidence="3 4">
    <name type="scientific">Elasticomyces elasticus</name>
    <dbReference type="NCBI Taxonomy" id="574655"/>
    <lineage>
        <taxon>Eukaryota</taxon>
        <taxon>Fungi</taxon>
        <taxon>Dikarya</taxon>
        <taxon>Ascomycota</taxon>
        <taxon>Pezizomycotina</taxon>
        <taxon>Dothideomycetes</taxon>
        <taxon>Dothideomycetidae</taxon>
        <taxon>Mycosphaerellales</taxon>
        <taxon>Teratosphaeriaceae</taxon>
        <taxon>Elasticomyces</taxon>
    </lineage>
</organism>
<dbReference type="Gene3D" id="3.30.429.10">
    <property type="entry name" value="Macrophage Migration Inhibitory Factor"/>
    <property type="match status" value="1"/>
</dbReference>
<dbReference type="SUPFAM" id="SSF55331">
    <property type="entry name" value="Tautomerase/MIF"/>
    <property type="match status" value="1"/>
</dbReference>
<reference evidence="3" key="1">
    <citation type="submission" date="2023-08" db="EMBL/GenBank/DDBJ databases">
        <title>Black Yeasts Isolated from many extreme environments.</title>
        <authorList>
            <person name="Coleine C."/>
            <person name="Stajich J.E."/>
            <person name="Selbmann L."/>
        </authorList>
    </citation>
    <scope>NUCLEOTIDE SEQUENCE</scope>
    <source>
        <strain evidence="3">CCFEE 5810</strain>
    </source>
</reference>
<dbReference type="GO" id="GO:0016853">
    <property type="term" value="F:isomerase activity"/>
    <property type="evidence" value="ECO:0007669"/>
    <property type="project" value="UniProtKB-KW"/>
</dbReference>